<dbReference type="GO" id="GO:0043539">
    <property type="term" value="F:protein serine/threonine kinase activator activity"/>
    <property type="evidence" value="ECO:0007669"/>
    <property type="project" value="TreeGrafter"/>
</dbReference>
<evidence type="ECO:0000313" key="7">
    <source>
        <dbReference type="EMBL" id="CAL6104032.1"/>
    </source>
</evidence>
<sequence>MSMFKKKINPLDVLTQIFDQADTINKQDVEKNIQLLRTYLATVVPSQELTDFIIKFFQMNFPLIFIKLLPQISFESRKDLCAVFGYFIHRTGSGDISKDNDKLPLTEYVTKTHPEVVKYLLDGLQGETALSYGQLLQSFAKITEIADFMLKLLHTEHFERLFTAMNSKEFEVSSEACVLFKELLTKHQELVSKFMNTNPDFLQMFLTLLSSPNYATRRFSLHQLGDLLLSKQNFETMHRFVKSDINLKLIMQLLKDQSQAIRLEAFHVFKIFVACPDKPEATKKILLKNKDKLIEFLEAFQVEGGQQAEDEKQFVIDELKRL</sequence>
<gene>
    <name evidence="5" type="ORF">HINF_LOCUS17358</name>
    <name evidence="2" type="ORF">HINF_LOCUS2294</name>
    <name evidence="4" type="ORF">HINF_LOCUS64022</name>
    <name evidence="6" type="ORF">HINF_LOCUS71088</name>
    <name evidence="7" type="ORF">HINF_LOCUS72519</name>
    <name evidence="3" type="ORF">HINF_LOCUS7286</name>
</gene>
<name>A0AA86V4T1_9EUKA</name>
<dbReference type="EMBL" id="CATOUU010001173">
    <property type="protein sequence ID" value="CAI9976377.1"/>
    <property type="molecule type" value="Genomic_DNA"/>
</dbReference>
<evidence type="ECO:0000313" key="4">
    <source>
        <dbReference type="EMBL" id="CAI9976377.1"/>
    </source>
</evidence>
<evidence type="ECO:0000313" key="2">
    <source>
        <dbReference type="EMBL" id="CAI9914649.1"/>
    </source>
</evidence>
<dbReference type="Gene3D" id="1.25.10.10">
    <property type="entry name" value="Leucine-rich Repeat Variant"/>
    <property type="match status" value="1"/>
</dbReference>
<reference evidence="5 8" key="2">
    <citation type="submission" date="2024-07" db="EMBL/GenBank/DDBJ databases">
        <authorList>
            <person name="Akdeniz Z."/>
        </authorList>
    </citation>
    <scope>NUCLEOTIDE SEQUENCE [LARGE SCALE GENOMIC DNA]</scope>
</reference>
<evidence type="ECO:0000313" key="5">
    <source>
        <dbReference type="EMBL" id="CAL6001266.1"/>
    </source>
</evidence>
<dbReference type="EMBL" id="CAXDID020000043">
    <property type="protein sequence ID" value="CAL6001266.1"/>
    <property type="molecule type" value="Genomic_DNA"/>
</dbReference>
<dbReference type="InterPro" id="IPR011989">
    <property type="entry name" value="ARM-like"/>
</dbReference>
<dbReference type="EMBL" id="CAXDID020000542">
    <property type="protein sequence ID" value="CAL6101274.1"/>
    <property type="molecule type" value="Genomic_DNA"/>
</dbReference>
<keyword evidence="8" id="KW-1185">Reference proteome</keyword>
<evidence type="ECO:0000313" key="8">
    <source>
        <dbReference type="Proteomes" id="UP001642409"/>
    </source>
</evidence>
<evidence type="ECO:0000256" key="1">
    <source>
        <dbReference type="ARBA" id="ARBA00011012"/>
    </source>
</evidence>
<evidence type="ECO:0000313" key="3">
    <source>
        <dbReference type="EMBL" id="CAI9919641.1"/>
    </source>
</evidence>
<dbReference type="PANTHER" id="PTHR10182">
    <property type="entry name" value="CALCIUM-BINDING PROTEIN 39-RELATED"/>
    <property type="match status" value="1"/>
</dbReference>
<dbReference type="InterPro" id="IPR016024">
    <property type="entry name" value="ARM-type_fold"/>
</dbReference>
<comment type="similarity">
    <text evidence="1">Belongs to the Mo25 family.</text>
</comment>
<protein>
    <submittedName>
        <fullName evidence="4">Mo25 family protein</fullName>
    </submittedName>
    <submittedName>
        <fullName evidence="5">Mo25_family protein</fullName>
    </submittedName>
</protein>
<dbReference type="EMBL" id="CATOUU010000182">
    <property type="protein sequence ID" value="CAI9919641.1"/>
    <property type="molecule type" value="Genomic_DNA"/>
</dbReference>
<dbReference type="InterPro" id="IPR013878">
    <property type="entry name" value="Mo25"/>
</dbReference>
<dbReference type="AlphaFoldDB" id="A0AA86V4T1"/>
<dbReference type="Pfam" id="PF08569">
    <property type="entry name" value="Mo25"/>
    <property type="match status" value="1"/>
</dbReference>
<dbReference type="Proteomes" id="UP001642409">
    <property type="component" value="Unassembled WGS sequence"/>
</dbReference>
<dbReference type="EMBL" id="CAXDID020000576">
    <property type="protein sequence ID" value="CAL6104032.1"/>
    <property type="molecule type" value="Genomic_DNA"/>
</dbReference>
<dbReference type="GO" id="GO:0035556">
    <property type="term" value="P:intracellular signal transduction"/>
    <property type="evidence" value="ECO:0007669"/>
    <property type="project" value="TreeGrafter"/>
</dbReference>
<reference evidence="4" key="1">
    <citation type="submission" date="2023-06" db="EMBL/GenBank/DDBJ databases">
        <authorList>
            <person name="Kurt Z."/>
        </authorList>
    </citation>
    <scope>NUCLEOTIDE SEQUENCE</scope>
</reference>
<evidence type="ECO:0000313" key="6">
    <source>
        <dbReference type="EMBL" id="CAL6101274.1"/>
    </source>
</evidence>
<dbReference type="EMBL" id="CATOUU010000055">
    <property type="protein sequence ID" value="CAI9914649.1"/>
    <property type="molecule type" value="Genomic_DNA"/>
</dbReference>
<dbReference type="PANTHER" id="PTHR10182:SF3">
    <property type="entry name" value="PROTEIN MO25"/>
    <property type="match status" value="1"/>
</dbReference>
<dbReference type="SUPFAM" id="SSF48371">
    <property type="entry name" value="ARM repeat"/>
    <property type="match status" value="1"/>
</dbReference>
<proteinExistence type="inferred from homology"/>
<accession>A0AA86V4T1</accession>
<comment type="caution">
    <text evidence="4">The sequence shown here is derived from an EMBL/GenBank/DDBJ whole genome shotgun (WGS) entry which is preliminary data.</text>
</comment>
<organism evidence="4">
    <name type="scientific">Hexamita inflata</name>
    <dbReference type="NCBI Taxonomy" id="28002"/>
    <lineage>
        <taxon>Eukaryota</taxon>
        <taxon>Metamonada</taxon>
        <taxon>Diplomonadida</taxon>
        <taxon>Hexamitidae</taxon>
        <taxon>Hexamitinae</taxon>
        <taxon>Hexamita</taxon>
    </lineage>
</organism>